<feature type="modified residue" description="4-aspartylphosphate" evidence="4">
    <location>
        <position position="217"/>
    </location>
</feature>
<keyword evidence="8" id="KW-1185">Reference proteome</keyword>
<dbReference type="GO" id="GO:0006355">
    <property type="term" value="P:regulation of DNA-templated transcription"/>
    <property type="evidence" value="ECO:0007669"/>
    <property type="project" value="InterPro"/>
</dbReference>
<dbReference type="Proteomes" id="UP000283458">
    <property type="component" value="Unassembled WGS sequence"/>
</dbReference>
<keyword evidence="1" id="KW-0805">Transcription regulation</keyword>
<dbReference type="OrthoDB" id="9782655at2"/>
<feature type="domain" description="Response regulatory" evidence="6">
    <location>
        <begin position="168"/>
        <end position="282"/>
    </location>
</feature>
<dbReference type="SMART" id="SM00448">
    <property type="entry name" value="REC"/>
    <property type="match status" value="1"/>
</dbReference>
<dbReference type="Gene3D" id="1.10.10.10">
    <property type="entry name" value="Winged helix-like DNA-binding domain superfamily/Winged helix DNA-binding domain"/>
    <property type="match status" value="1"/>
</dbReference>
<dbReference type="InterPro" id="IPR016032">
    <property type="entry name" value="Sig_transdc_resp-reg_C-effctor"/>
</dbReference>
<feature type="domain" description="HTH luxR-type" evidence="5">
    <location>
        <begin position="298"/>
        <end position="363"/>
    </location>
</feature>
<dbReference type="EMBL" id="QYUL01000001">
    <property type="protein sequence ID" value="RJF84056.1"/>
    <property type="molecule type" value="Genomic_DNA"/>
</dbReference>
<name>A0A418W228_9PROT</name>
<dbReference type="InterPro" id="IPR011006">
    <property type="entry name" value="CheY-like_superfamily"/>
</dbReference>
<evidence type="ECO:0000313" key="7">
    <source>
        <dbReference type="EMBL" id="RJF84056.1"/>
    </source>
</evidence>
<evidence type="ECO:0000259" key="6">
    <source>
        <dbReference type="PROSITE" id="PS50110"/>
    </source>
</evidence>
<proteinExistence type="predicted"/>
<dbReference type="Gene3D" id="3.40.50.2300">
    <property type="match status" value="1"/>
</dbReference>
<comment type="caution">
    <text evidence="7">The sequence shown here is derived from an EMBL/GenBank/DDBJ whole genome shotgun (WGS) entry which is preliminary data.</text>
</comment>
<gene>
    <name evidence="7" type="ORF">D3877_05445</name>
</gene>
<dbReference type="GO" id="GO:0003677">
    <property type="term" value="F:DNA binding"/>
    <property type="evidence" value="ECO:0007669"/>
    <property type="project" value="UniProtKB-KW"/>
</dbReference>
<evidence type="ECO:0000313" key="8">
    <source>
        <dbReference type="Proteomes" id="UP000283458"/>
    </source>
</evidence>
<evidence type="ECO:0000256" key="4">
    <source>
        <dbReference type="PROSITE-ProRule" id="PRU00169"/>
    </source>
</evidence>
<dbReference type="PRINTS" id="PR00038">
    <property type="entry name" value="HTHLUXR"/>
</dbReference>
<evidence type="ECO:0000256" key="2">
    <source>
        <dbReference type="ARBA" id="ARBA00023125"/>
    </source>
</evidence>
<organism evidence="7 8">
    <name type="scientific">Azospirillum cavernae</name>
    <dbReference type="NCBI Taxonomy" id="2320860"/>
    <lineage>
        <taxon>Bacteria</taxon>
        <taxon>Pseudomonadati</taxon>
        <taxon>Pseudomonadota</taxon>
        <taxon>Alphaproteobacteria</taxon>
        <taxon>Rhodospirillales</taxon>
        <taxon>Azospirillaceae</taxon>
        <taxon>Azospirillum</taxon>
    </lineage>
</organism>
<dbReference type="CDD" id="cd06170">
    <property type="entry name" value="LuxR_C_like"/>
    <property type="match status" value="1"/>
</dbReference>
<dbReference type="SMART" id="SM00421">
    <property type="entry name" value="HTH_LUXR"/>
    <property type="match status" value="1"/>
</dbReference>
<dbReference type="Pfam" id="PF00196">
    <property type="entry name" value="GerE"/>
    <property type="match status" value="1"/>
</dbReference>
<dbReference type="AlphaFoldDB" id="A0A418W228"/>
<protein>
    <submittedName>
        <fullName evidence="7">DNA-binding response regulator</fullName>
    </submittedName>
</protein>
<dbReference type="PROSITE" id="PS00622">
    <property type="entry name" value="HTH_LUXR_1"/>
    <property type="match status" value="1"/>
</dbReference>
<dbReference type="PROSITE" id="PS50110">
    <property type="entry name" value="RESPONSE_REGULATORY"/>
    <property type="match status" value="1"/>
</dbReference>
<dbReference type="InterPro" id="IPR001789">
    <property type="entry name" value="Sig_transdc_resp-reg_receiver"/>
</dbReference>
<reference evidence="7 8" key="1">
    <citation type="submission" date="2018-09" db="EMBL/GenBank/DDBJ databases">
        <authorList>
            <person name="Zhu H."/>
        </authorList>
    </citation>
    <scope>NUCLEOTIDE SEQUENCE [LARGE SCALE GENOMIC DNA]</scope>
    <source>
        <strain evidence="7 8">K2W22B-5</strain>
    </source>
</reference>
<dbReference type="RefSeq" id="WP_119829696.1">
    <property type="nucleotide sequence ID" value="NZ_QYUL01000001.1"/>
</dbReference>
<evidence type="ECO:0000256" key="3">
    <source>
        <dbReference type="ARBA" id="ARBA00023163"/>
    </source>
</evidence>
<dbReference type="Pfam" id="PF00072">
    <property type="entry name" value="Response_reg"/>
    <property type="match status" value="1"/>
</dbReference>
<dbReference type="InterPro" id="IPR000792">
    <property type="entry name" value="Tscrpt_reg_LuxR_C"/>
</dbReference>
<dbReference type="GO" id="GO:0000160">
    <property type="term" value="P:phosphorelay signal transduction system"/>
    <property type="evidence" value="ECO:0007669"/>
    <property type="project" value="InterPro"/>
</dbReference>
<dbReference type="PANTHER" id="PTHR44688">
    <property type="entry name" value="DNA-BINDING TRANSCRIPTIONAL ACTIVATOR DEVR_DOSR"/>
    <property type="match status" value="1"/>
</dbReference>
<dbReference type="SUPFAM" id="SSF52172">
    <property type="entry name" value="CheY-like"/>
    <property type="match status" value="1"/>
</dbReference>
<dbReference type="InterPro" id="IPR036388">
    <property type="entry name" value="WH-like_DNA-bd_sf"/>
</dbReference>
<dbReference type="PROSITE" id="PS50043">
    <property type="entry name" value="HTH_LUXR_2"/>
    <property type="match status" value="1"/>
</dbReference>
<keyword evidence="4" id="KW-0597">Phosphoprotein</keyword>
<dbReference type="SUPFAM" id="SSF46894">
    <property type="entry name" value="C-terminal effector domain of the bipartite response regulators"/>
    <property type="match status" value="1"/>
</dbReference>
<keyword evidence="3" id="KW-0804">Transcription</keyword>
<keyword evidence="2 7" id="KW-0238">DNA-binding</keyword>
<evidence type="ECO:0000259" key="5">
    <source>
        <dbReference type="PROSITE" id="PS50043"/>
    </source>
</evidence>
<accession>A0A418W228</accession>
<sequence length="369" mass="39224">MIGTARTRLRTGSPTAADVTVIPQDSARVAVLEQELAEARRDLTAATQILERGEQVNRDTARRLAVADHDLRQPLQSLALLQPLLVKAVAGTDAATLMILLDQSVSALSARLHALFAGDPATGDGRLDGGRLDGDAVCVAVVAVSPQSLPPVDPSPMELLRVGDASAAIIVIDDDHLVRDALRGLLEDWGRIVEAYPSGEEFLAVHSPGQGACLLIDACLPGMSGLALLRRLHEDGDRLPVIMITGNGDVTMAVDAMKAGAWDFIEKPIDGAQLLVIVQRAVDQACESNTLHAWRESAATHLTGLTQRQRQIMDLVLAGHPSKNIAADLGISQRTVENHRAAIMRKTGSKSLPALTRLVLAAAEADSQR</sequence>
<dbReference type="PANTHER" id="PTHR44688:SF16">
    <property type="entry name" value="DNA-BINDING TRANSCRIPTIONAL ACTIVATOR DEVR_DOSR"/>
    <property type="match status" value="1"/>
</dbReference>
<evidence type="ECO:0000256" key="1">
    <source>
        <dbReference type="ARBA" id="ARBA00023015"/>
    </source>
</evidence>